<dbReference type="SUPFAM" id="SSF53041">
    <property type="entry name" value="Resolvase-like"/>
    <property type="match status" value="1"/>
</dbReference>
<organism evidence="5 6">
    <name type="scientific">Vibrio ouci</name>
    <dbReference type="NCBI Taxonomy" id="2499078"/>
    <lineage>
        <taxon>Bacteria</taxon>
        <taxon>Pseudomonadati</taxon>
        <taxon>Pseudomonadota</taxon>
        <taxon>Gammaproteobacteria</taxon>
        <taxon>Vibrionales</taxon>
        <taxon>Vibrionaceae</taxon>
        <taxon>Vibrio</taxon>
    </lineage>
</organism>
<keyword evidence="6" id="KW-1185">Reference proteome</keyword>
<dbReference type="SMART" id="SM00857">
    <property type="entry name" value="Resolvase"/>
    <property type="match status" value="1"/>
</dbReference>
<evidence type="ECO:0000256" key="3">
    <source>
        <dbReference type="SAM" id="Coils"/>
    </source>
</evidence>
<dbReference type="Proteomes" id="UP000297753">
    <property type="component" value="Unassembled WGS sequence"/>
</dbReference>
<dbReference type="InterPro" id="IPR050639">
    <property type="entry name" value="SSR_resolvase"/>
</dbReference>
<evidence type="ECO:0000256" key="2">
    <source>
        <dbReference type="ARBA" id="ARBA00023172"/>
    </source>
</evidence>
<proteinExistence type="predicted"/>
<dbReference type="InterPro" id="IPR036162">
    <property type="entry name" value="Resolvase-like_N_sf"/>
</dbReference>
<dbReference type="GO" id="GO:0000150">
    <property type="term" value="F:DNA strand exchange activity"/>
    <property type="evidence" value="ECO:0007669"/>
    <property type="project" value="InterPro"/>
</dbReference>
<dbReference type="PANTHER" id="PTHR30461">
    <property type="entry name" value="DNA-INVERTASE FROM LAMBDOID PROPHAGE"/>
    <property type="match status" value="1"/>
</dbReference>
<keyword evidence="2" id="KW-0233">DNA recombination</keyword>
<dbReference type="CDD" id="cd00338">
    <property type="entry name" value="Ser_Recombinase"/>
    <property type="match status" value="1"/>
</dbReference>
<dbReference type="EMBL" id="SATR01000048">
    <property type="protein sequence ID" value="TFH89705.1"/>
    <property type="molecule type" value="Genomic_DNA"/>
</dbReference>
<keyword evidence="3" id="KW-0175">Coiled coil</keyword>
<dbReference type="PANTHER" id="PTHR30461:SF2">
    <property type="entry name" value="SERINE RECOMBINASE PINE-RELATED"/>
    <property type="match status" value="1"/>
</dbReference>
<gene>
    <name evidence="5" type="ORF">ELS82_20720</name>
</gene>
<evidence type="ECO:0000259" key="4">
    <source>
        <dbReference type="SMART" id="SM00857"/>
    </source>
</evidence>
<protein>
    <submittedName>
        <fullName evidence="5">Recombinase family protein</fullName>
    </submittedName>
</protein>
<evidence type="ECO:0000256" key="1">
    <source>
        <dbReference type="ARBA" id="ARBA00023125"/>
    </source>
</evidence>
<comment type="caution">
    <text evidence="5">The sequence shown here is derived from an EMBL/GenBank/DDBJ whole genome shotgun (WGS) entry which is preliminary data.</text>
</comment>
<dbReference type="OrthoDB" id="9791494at2"/>
<feature type="domain" description="Resolvase/invertase-type recombinase catalytic" evidence="4">
    <location>
        <begin position="25"/>
        <end position="193"/>
    </location>
</feature>
<sequence length="548" mass="61811">MSTLQPCIVHVLIGFVTAITLKKYLIRYSRVSTTIQAKAGGLTQQALEQEQAIQSLIENHGLTEYSESFVDAGVSAFKVSSTDRPNLKKLFDLLDSGAIHEDSILVISNLDRVSRELPMVAVHTLLSLLMKCRIYITQTGKLYDATKDPDSQTFALMEAVIVAGRSHEESATKSKRKHNNIMERINDFMTGKRGATGKPLVIPTGKKPIWCNQTSVDHEVTNDPIKVAIIRDIAKRLTQGNNVTEVHEWVAQSHPDFKISEQSIRRLSNQRSLIGELSVTVQGTTHVLENYFEPVLTESEFYQLVNARNRRNAKPLTKSGNVSIFTGYKKSHCRSCGEVLVTVSERHQTVIRCRGSRGLVKCQNPVSIRSSYVVDALSNLNLSRLESVEETAPNKVLVELESKLLSEQVKYDKIKAMFDEDPDPDVKLAMVSKRNLVESLKNEIESLKIQNLRSEISILESFPTDPIELRDYLKQVLESFKLHKIKRGHVLVSLTLVNGFQTNLYVKNGELVKVGLLTGSNKREKLLKHDRVFKKFITTSKFKKWIEL</sequence>
<accession>A0A4Y8WAV1</accession>
<reference evidence="5 6" key="1">
    <citation type="submission" date="2019-01" db="EMBL/GenBank/DDBJ databases">
        <title>Vibrio BEI176 sp. nov, a marine bacterium isolated from China: eastern marignal seas.</title>
        <authorList>
            <person name="Li B."/>
        </authorList>
    </citation>
    <scope>NUCLEOTIDE SEQUENCE [LARGE SCALE GENOMIC DNA]</scope>
    <source>
        <strain evidence="5 6">BEI176</strain>
    </source>
</reference>
<evidence type="ECO:0000313" key="6">
    <source>
        <dbReference type="Proteomes" id="UP000297753"/>
    </source>
</evidence>
<dbReference type="Gene3D" id="3.40.50.1390">
    <property type="entry name" value="Resolvase, N-terminal catalytic domain"/>
    <property type="match status" value="1"/>
</dbReference>
<name>A0A4Y8WAV1_9VIBR</name>
<keyword evidence="1" id="KW-0238">DNA-binding</keyword>
<evidence type="ECO:0000313" key="5">
    <source>
        <dbReference type="EMBL" id="TFH89705.1"/>
    </source>
</evidence>
<dbReference type="InterPro" id="IPR006119">
    <property type="entry name" value="Resolv_N"/>
</dbReference>
<feature type="coiled-coil region" evidence="3">
    <location>
        <begin position="430"/>
        <end position="457"/>
    </location>
</feature>
<dbReference type="GO" id="GO:0003677">
    <property type="term" value="F:DNA binding"/>
    <property type="evidence" value="ECO:0007669"/>
    <property type="project" value="UniProtKB-KW"/>
</dbReference>
<dbReference type="AlphaFoldDB" id="A0A4Y8WAV1"/>